<protein>
    <submittedName>
        <fullName evidence="2">Uncharacterized protein</fullName>
    </submittedName>
</protein>
<evidence type="ECO:0000313" key="3">
    <source>
        <dbReference type="Proteomes" id="UP000041254"/>
    </source>
</evidence>
<feature type="signal peptide" evidence="1">
    <location>
        <begin position="1"/>
        <end position="19"/>
    </location>
</feature>
<feature type="chain" id="PRO_5005187397" evidence="1">
    <location>
        <begin position="20"/>
        <end position="235"/>
    </location>
</feature>
<organism evidence="2 3">
    <name type="scientific">Vitrella brassicaformis (strain CCMP3155)</name>
    <dbReference type="NCBI Taxonomy" id="1169540"/>
    <lineage>
        <taxon>Eukaryota</taxon>
        <taxon>Sar</taxon>
        <taxon>Alveolata</taxon>
        <taxon>Colpodellida</taxon>
        <taxon>Vitrellaceae</taxon>
        <taxon>Vitrella</taxon>
    </lineage>
</organism>
<evidence type="ECO:0000256" key="1">
    <source>
        <dbReference type="SAM" id="SignalP"/>
    </source>
</evidence>
<keyword evidence="1" id="KW-0732">Signal</keyword>
<evidence type="ECO:0000313" key="2">
    <source>
        <dbReference type="EMBL" id="CEL98563.1"/>
    </source>
</evidence>
<dbReference type="AlphaFoldDB" id="A0A0G4EP33"/>
<dbReference type="Proteomes" id="UP000041254">
    <property type="component" value="Unassembled WGS sequence"/>
</dbReference>
<accession>A0A0G4EP33</accession>
<dbReference type="OMA" id="KGYERTP"/>
<dbReference type="InParanoid" id="A0A0G4EP33"/>
<keyword evidence="3" id="KW-1185">Reference proteome</keyword>
<reference evidence="2 3" key="1">
    <citation type="submission" date="2014-11" db="EMBL/GenBank/DDBJ databases">
        <authorList>
            <person name="Zhu J."/>
            <person name="Qi W."/>
            <person name="Song R."/>
        </authorList>
    </citation>
    <scope>NUCLEOTIDE SEQUENCE [LARGE SCALE GENOMIC DNA]</scope>
</reference>
<gene>
    <name evidence="2" type="ORF">Vbra_7949</name>
</gene>
<sequence length="235" mass="25692">MRIAIATVCVLALCAACSGFVPQSGSSLLTNSHQPSRSRLRSRRGGAMQLQMLSEGGRRQHLSEAMSGLGLGAVLLGLTYGSGDQPAEAAKYGPFGGDYAGVKDPTKAIRNEDALKSQEVQAGIEKLRKWREAATNLAIALKDDKNADLNALVQKKFDVADLRITLNKMSLEVLDEDAQVGTDRLLRNIIQDIRDISVEAQIPEGKQRSQKRIEVLIKSIVRLNQSLDEFNKFFV</sequence>
<proteinExistence type="predicted"/>
<dbReference type="VEuPathDB" id="CryptoDB:Vbra_7949"/>
<dbReference type="EMBL" id="CDMY01000273">
    <property type="protein sequence ID" value="CEL98563.1"/>
    <property type="molecule type" value="Genomic_DNA"/>
</dbReference>
<dbReference type="OrthoDB" id="188983at2759"/>
<name>A0A0G4EP33_VITBC</name>